<sequence>MGSGCCKAKTIDASLDVVQTQTVAAREIPYDYVLIYSGVLTKIDTYTCPRLSIHSYHRSSEKTAVRYADTQFSNKKKFYGKLGPLAASQEEHLSSDETAFVIPVEDVIHIYYTTDVKKSAKAEPHLRLVPVVEKKGCCGRCCKKKLRKQYAKLKSLKRRMQNGLLQYIFSIQSTTNWIQYQMHFRIRSMIPLILMRKKQADYLCRIIMQLKGINSANAISYPSPQELLQILNQSYYGIFGDLYQERLHSIQAQQAFRTHVPAPTTTRITAEIAMRPANKFQEGRKINYNIIQYY</sequence>
<gene>
    <name evidence="1" type="ORF">SMN809_LOCUS27304</name>
</gene>
<dbReference type="EMBL" id="CAJOBI010042131">
    <property type="protein sequence ID" value="CAF4329362.1"/>
    <property type="molecule type" value="Genomic_DNA"/>
</dbReference>
<proteinExistence type="predicted"/>
<organism evidence="1 2">
    <name type="scientific">Rotaria magnacalcarata</name>
    <dbReference type="NCBI Taxonomy" id="392030"/>
    <lineage>
        <taxon>Eukaryota</taxon>
        <taxon>Metazoa</taxon>
        <taxon>Spiralia</taxon>
        <taxon>Gnathifera</taxon>
        <taxon>Rotifera</taxon>
        <taxon>Eurotatoria</taxon>
        <taxon>Bdelloidea</taxon>
        <taxon>Philodinida</taxon>
        <taxon>Philodinidae</taxon>
        <taxon>Rotaria</taxon>
    </lineage>
</organism>
<name>A0A8S2U915_9BILA</name>
<dbReference type="AlphaFoldDB" id="A0A8S2U915"/>
<evidence type="ECO:0000313" key="1">
    <source>
        <dbReference type="EMBL" id="CAF4329362.1"/>
    </source>
</evidence>
<protein>
    <submittedName>
        <fullName evidence="1">Uncharacterized protein</fullName>
    </submittedName>
</protein>
<reference evidence="1" key="1">
    <citation type="submission" date="2021-02" db="EMBL/GenBank/DDBJ databases">
        <authorList>
            <person name="Nowell W R."/>
        </authorList>
    </citation>
    <scope>NUCLEOTIDE SEQUENCE</scope>
</reference>
<accession>A0A8S2U915</accession>
<evidence type="ECO:0000313" key="2">
    <source>
        <dbReference type="Proteomes" id="UP000676336"/>
    </source>
</evidence>
<dbReference type="Proteomes" id="UP000676336">
    <property type="component" value="Unassembled WGS sequence"/>
</dbReference>
<comment type="caution">
    <text evidence="1">The sequence shown here is derived from an EMBL/GenBank/DDBJ whole genome shotgun (WGS) entry which is preliminary data.</text>
</comment>